<dbReference type="Proteomes" id="UP000199577">
    <property type="component" value="Unassembled WGS sequence"/>
</dbReference>
<evidence type="ECO:0000313" key="3">
    <source>
        <dbReference type="Proteomes" id="UP000199577"/>
    </source>
</evidence>
<dbReference type="STRING" id="623281.SAMN05421747_1048"/>
<sequence length="109" mass="12323">MTPTPNNFVSDQRKVNQKPLTVQEIFHRAKTQRAKLVIALERAGRPLSMRQLELATGIERPTICRRISELQESGLVRIDHYGVCTISRYPKVGYYVNVKGGSHGQGTLF</sequence>
<gene>
    <name evidence="2" type="ORF">SAMN05421747_1048</name>
</gene>
<dbReference type="InterPro" id="IPR036388">
    <property type="entry name" value="WH-like_DNA-bd_sf"/>
</dbReference>
<dbReference type="OrthoDB" id="982995at2"/>
<dbReference type="Pfam" id="PF12802">
    <property type="entry name" value="MarR_2"/>
    <property type="match status" value="1"/>
</dbReference>
<proteinExistence type="predicted"/>
<reference evidence="2 3" key="1">
    <citation type="submission" date="2016-10" db="EMBL/GenBank/DDBJ databases">
        <authorList>
            <person name="de Groot N.N."/>
        </authorList>
    </citation>
    <scope>NUCLEOTIDE SEQUENCE [LARGE SCALE GENOMIC DNA]</scope>
    <source>
        <strain evidence="2 3">DSM 22900</strain>
    </source>
</reference>
<protein>
    <recommendedName>
        <fullName evidence="1">HTH marR-type domain-containing protein</fullName>
    </recommendedName>
</protein>
<dbReference type="GO" id="GO:0003700">
    <property type="term" value="F:DNA-binding transcription factor activity"/>
    <property type="evidence" value="ECO:0007669"/>
    <property type="project" value="InterPro"/>
</dbReference>
<dbReference type="AlphaFoldDB" id="A0A1I1G6C6"/>
<evidence type="ECO:0000259" key="1">
    <source>
        <dbReference type="Pfam" id="PF12802"/>
    </source>
</evidence>
<dbReference type="Gene3D" id="1.10.10.10">
    <property type="entry name" value="Winged helix-like DNA-binding domain superfamily/Winged helix DNA-binding domain"/>
    <property type="match status" value="1"/>
</dbReference>
<feature type="domain" description="HTH marR-type" evidence="1">
    <location>
        <begin position="38"/>
        <end position="77"/>
    </location>
</feature>
<dbReference type="InterPro" id="IPR000835">
    <property type="entry name" value="HTH_MarR-typ"/>
</dbReference>
<dbReference type="RefSeq" id="WP_139215827.1">
    <property type="nucleotide sequence ID" value="NZ_FOLL01000004.1"/>
</dbReference>
<organism evidence="2 3">
    <name type="scientific">Parapedobacter composti</name>
    <dbReference type="NCBI Taxonomy" id="623281"/>
    <lineage>
        <taxon>Bacteria</taxon>
        <taxon>Pseudomonadati</taxon>
        <taxon>Bacteroidota</taxon>
        <taxon>Sphingobacteriia</taxon>
        <taxon>Sphingobacteriales</taxon>
        <taxon>Sphingobacteriaceae</taxon>
        <taxon>Parapedobacter</taxon>
    </lineage>
</organism>
<dbReference type="SUPFAM" id="SSF46785">
    <property type="entry name" value="Winged helix' DNA-binding domain"/>
    <property type="match status" value="1"/>
</dbReference>
<dbReference type="EMBL" id="FOLL01000004">
    <property type="protein sequence ID" value="SFC07277.1"/>
    <property type="molecule type" value="Genomic_DNA"/>
</dbReference>
<evidence type="ECO:0000313" key="2">
    <source>
        <dbReference type="EMBL" id="SFC07277.1"/>
    </source>
</evidence>
<accession>A0A1I1G6C6</accession>
<keyword evidence="3" id="KW-1185">Reference proteome</keyword>
<name>A0A1I1G6C6_9SPHI</name>
<dbReference type="InterPro" id="IPR036390">
    <property type="entry name" value="WH_DNA-bd_sf"/>
</dbReference>